<dbReference type="OrthoDB" id="2830640at2759"/>
<keyword evidence="3" id="KW-1185">Reference proteome</keyword>
<accession>A0A6A6J3A9</accession>
<dbReference type="AlphaFoldDB" id="A0A6A6J3A9"/>
<keyword evidence="1" id="KW-0472">Membrane</keyword>
<dbReference type="Gene3D" id="1.20.58.340">
    <property type="entry name" value="Magnesium transport protein CorA, transmembrane region"/>
    <property type="match status" value="1"/>
</dbReference>
<sequence length="440" mass="49449">MAGLIRFLSQDGLLWRAEYPSNLDQLCISEIWSDPVDSWRDVHERRIRIEREKEWLPNISPKDEDGRHVVSRIIWVPCELVPPSEGSAAATILSQLIHSVDLEAAYAVSRTMFAGVTIVPRKDAAISNVRSYALSFHPKLAMIWSFDSKTGVTQGVCMAEPSQMPSLQDLFRTYSSMEGYGKVPVVICASLLSLQIDLTQSKLKNSVREVEQRTGYHQWAGRHEQPASGDLSTLSARMSGCETRAASITRKIEVVRVLTEFALKTSCLSINQRCPPGLKESTVLDDGEKKSFEATVALLQDRLRMQNIDTQFFYRRIQVQIHALSTLMAREEARSSIRLTSEAKAISQATRDDSMAMKALAIMTIIFLPGTAVATIFSMPMLNWETSTSAVKSGFNLYWAITVPLTTVTVLSFALWVAVERLRRSENSSHLKWWSKLERT</sequence>
<name>A0A6A6J3A9_9PLEO</name>
<organism evidence="2 3">
    <name type="scientific">Trematosphaeria pertusa</name>
    <dbReference type="NCBI Taxonomy" id="390896"/>
    <lineage>
        <taxon>Eukaryota</taxon>
        <taxon>Fungi</taxon>
        <taxon>Dikarya</taxon>
        <taxon>Ascomycota</taxon>
        <taxon>Pezizomycotina</taxon>
        <taxon>Dothideomycetes</taxon>
        <taxon>Pleosporomycetidae</taxon>
        <taxon>Pleosporales</taxon>
        <taxon>Massarineae</taxon>
        <taxon>Trematosphaeriaceae</taxon>
        <taxon>Trematosphaeria</taxon>
    </lineage>
</organism>
<evidence type="ECO:0000313" key="2">
    <source>
        <dbReference type="EMBL" id="KAF2255953.1"/>
    </source>
</evidence>
<dbReference type="EMBL" id="ML987189">
    <property type="protein sequence ID" value="KAF2255953.1"/>
    <property type="molecule type" value="Genomic_DNA"/>
</dbReference>
<proteinExistence type="predicted"/>
<dbReference type="Proteomes" id="UP000800094">
    <property type="component" value="Unassembled WGS sequence"/>
</dbReference>
<protein>
    <submittedName>
        <fullName evidence="2">Uncharacterized protein</fullName>
    </submittedName>
</protein>
<reference evidence="2" key="1">
    <citation type="journal article" date="2020" name="Stud. Mycol.">
        <title>101 Dothideomycetes genomes: a test case for predicting lifestyles and emergence of pathogens.</title>
        <authorList>
            <person name="Haridas S."/>
            <person name="Albert R."/>
            <person name="Binder M."/>
            <person name="Bloem J."/>
            <person name="Labutti K."/>
            <person name="Salamov A."/>
            <person name="Andreopoulos B."/>
            <person name="Baker S."/>
            <person name="Barry K."/>
            <person name="Bills G."/>
            <person name="Bluhm B."/>
            <person name="Cannon C."/>
            <person name="Castanera R."/>
            <person name="Culley D."/>
            <person name="Daum C."/>
            <person name="Ezra D."/>
            <person name="Gonzalez J."/>
            <person name="Henrissat B."/>
            <person name="Kuo A."/>
            <person name="Liang C."/>
            <person name="Lipzen A."/>
            <person name="Lutzoni F."/>
            <person name="Magnuson J."/>
            <person name="Mondo S."/>
            <person name="Nolan M."/>
            <person name="Ohm R."/>
            <person name="Pangilinan J."/>
            <person name="Park H.-J."/>
            <person name="Ramirez L."/>
            <person name="Alfaro M."/>
            <person name="Sun H."/>
            <person name="Tritt A."/>
            <person name="Yoshinaga Y."/>
            <person name="Zwiers L.-H."/>
            <person name="Turgeon B."/>
            <person name="Goodwin S."/>
            <person name="Spatafora J."/>
            <person name="Crous P."/>
            <person name="Grigoriev I."/>
        </authorList>
    </citation>
    <scope>NUCLEOTIDE SEQUENCE</scope>
    <source>
        <strain evidence="2">CBS 122368</strain>
    </source>
</reference>
<dbReference type="GeneID" id="54572878"/>
<feature type="transmembrane region" description="Helical" evidence="1">
    <location>
        <begin position="397"/>
        <end position="419"/>
    </location>
</feature>
<evidence type="ECO:0000256" key="1">
    <source>
        <dbReference type="SAM" id="Phobius"/>
    </source>
</evidence>
<gene>
    <name evidence="2" type="ORF">BU26DRAFT_12353</name>
</gene>
<keyword evidence="1" id="KW-1133">Transmembrane helix</keyword>
<evidence type="ECO:0000313" key="3">
    <source>
        <dbReference type="Proteomes" id="UP000800094"/>
    </source>
</evidence>
<dbReference type="RefSeq" id="XP_033690957.1">
    <property type="nucleotide sequence ID" value="XM_033819548.1"/>
</dbReference>
<feature type="transmembrane region" description="Helical" evidence="1">
    <location>
        <begin position="359"/>
        <end position="377"/>
    </location>
</feature>
<keyword evidence="1" id="KW-0812">Transmembrane</keyword>